<reference evidence="2" key="2">
    <citation type="submission" date="2020-09" db="EMBL/GenBank/DDBJ databases">
        <authorList>
            <person name="Sun Q."/>
            <person name="Zhou Y."/>
        </authorList>
    </citation>
    <scope>NUCLEOTIDE SEQUENCE</scope>
    <source>
        <strain evidence="2">CGMCC 1.10749</strain>
    </source>
</reference>
<dbReference type="SUPFAM" id="SSF47090">
    <property type="entry name" value="PGBD-like"/>
    <property type="match status" value="1"/>
</dbReference>
<evidence type="ECO:0000313" key="3">
    <source>
        <dbReference type="Proteomes" id="UP000628079"/>
    </source>
</evidence>
<sequence length="367" mass="37025">MRATARLGRRLAGVVALLVIPGTAFVAGRSSLAGVERASAGVVAGPAAVEWTVKQERVGRTLRLPATLRLVDSPGPLVGVAGMLTALPPSQGRTVSSGDVVAEVDLHPIVAGQGTVPAFRPLQVGTVGPDVAQLRRFLCTEKVLTSCAASTTFSPAVRSAVKAWQKSLGVTQTGVVQPSEVMWLPELPARVRPATTAAVGNRVTADDRPVLTAGGAPTLDVRVTPAQAKLVPPGAPLTLGQVTGRVTGASAAVSSGPDAEQAEQAMTLDVAGPDGREPLCASAGPCASLLGSALSRSVTVDVAVVPSRTGTGVPVRAVLTGADGATYVRGVDGTRRPVTVEATAGGLSIVTGLRVGERILVNEAPRG</sequence>
<dbReference type="InterPro" id="IPR036365">
    <property type="entry name" value="PGBD-like_sf"/>
</dbReference>
<feature type="domain" description="Peptidoglycan binding-like" evidence="1">
    <location>
        <begin position="128"/>
        <end position="176"/>
    </location>
</feature>
<dbReference type="RefSeq" id="WP_156971784.1">
    <property type="nucleotide sequence ID" value="NZ_BMEA01000001.1"/>
</dbReference>
<dbReference type="Pfam" id="PF01471">
    <property type="entry name" value="PG_binding_1"/>
    <property type="match status" value="1"/>
</dbReference>
<evidence type="ECO:0000259" key="1">
    <source>
        <dbReference type="Pfam" id="PF01471"/>
    </source>
</evidence>
<comment type="caution">
    <text evidence="2">The sequence shown here is derived from an EMBL/GenBank/DDBJ whole genome shotgun (WGS) entry which is preliminary data.</text>
</comment>
<accession>A0A8H9FQG3</accession>
<name>A0A8H9FQG3_9MICO</name>
<dbReference type="Proteomes" id="UP000628079">
    <property type="component" value="Unassembled WGS sequence"/>
</dbReference>
<evidence type="ECO:0000313" key="2">
    <source>
        <dbReference type="EMBL" id="GGB71434.1"/>
    </source>
</evidence>
<protein>
    <submittedName>
        <fullName evidence="2">Peptidoglycan-binding protein</fullName>
    </submittedName>
</protein>
<reference evidence="2" key="1">
    <citation type="journal article" date="2014" name="Int. J. Syst. Evol. Microbiol.">
        <title>Complete genome sequence of Corynebacterium casei LMG S-19264T (=DSM 44701T), isolated from a smear-ripened cheese.</title>
        <authorList>
            <consortium name="US DOE Joint Genome Institute (JGI-PGF)"/>
            <person name="Walter F."/>
            <person name="Albersmeier A."/>
            <person name="Kalinowski J."/>
            <person name="Ruckert C."/>
        </authorList>
    </citation>
    <scope>NUCLEOTIDE SEQUENCE</scope>
    <source>
        <strain evidence="2">CGMCC 1.10749</strain>
    </source>
</reference>
<dbReference type="InterPro" id="IPR002477">
    <property type="entry name" value="Peptidoglycan-bd-like"/>
</dbReference>
<dbReference type="InterPro" id="IPR036366">
    <property type="entry name" value="PGBDSf"/>
</dbReference>
<organism evidence="2 3">
    <name type="scientific">Knoellia flava</name>
    <dbReference type="NCBI Taxonomy" id="913969"/>
    <lineage>
        <taxon>Bacteria</taxon>
        <taxon>Bacillati</taxon>
        <taxon>Actinomycetota</taxon>
        <taxon>Actinomycetes</taxon>
        <taxon>Micrococcales</taxon>
        <taxon>Intrasporangiaceae</taxon>
        <taxon>Knoellia</taxon>
    </lineage>
</organism>
<proteinExistence type="predicted"/>
<dbReference type="Gene3D" id="1.10.101.10">
    <property type="entry name" value="PGBD-like superfamily/PGBD"/>
    <property type="match status" value="1"/>
</dbReference>
<dbReference type="EMBL" id="BMEA01000001">
    <property type="protein sequence ID" value="GGB71434.1"/>
    <property type="molecule type" value="Genomic_DNA"/>
</dbReference>
<gene>
    <name evidence="2" type="ORF">GCM10011314_08490</name>
</gene>
<dbReference type="AlphaFoldDB" id="A0A8H9FQG3"/>